<dbReference type="InterPro" id="IPR015943">
    <property type="entry name" value="WD40/YVTN_repeat-like_dom_sf"/>
</dbReference>
<keyword evidence="5" id="KW-0539">Nucleus</keyword>
<feature type="repeat" description="WD" evidence="7">
    <location>
        <begin position="102"/>
        <end position="136"/>
    </location>
</feature>
<feature type="repeat" description="WD" evidence="7">
    <location>
        <begin position="164"/>
        <end position="205"/>
    </location>
</feature>
<evidence type="ECO:0000256" key="5">
    <source>
        <dbReference type="ARBA" id="ARBA00023242"/>
    </source>
</evidence>
<accession>A0A0V1JTI8</accession>
<dbReference type="SMART" id="SM00320">
    <property type="entry name" value="WD40"/>
    <property type="match status" value="6"/>
</dbReference>
<evidence type="ECO:0000256" key="6">
    <source>
        <dbReference type="ARBA" id="ARBA00029851"/>
    </source>
</evidence>
<dbReference type="CDD" id="cd00200">
    <property type="entry name" value="WD40"/>
    <property type="match status" value="1"/>
</dbReference>
<dbReference type="PANTHER" id="PTHR44133">
    <property type="entry name" value="CLEAVAGE STIMULATION FACTOR SUBUNIT 1"/>
    <property type="match status" value="1"/>
</dbReference>
<dbReference type="Pfam" id="PF16699">
    <property type="entry name" value="CSTF1_dimer"/>
    <property type="match status" value="1"/>
</dbReference>
<protein>
    <recommendedName>
        <fullName evidence="6">Cleavage stimulation factor 50 kDa subunit</fullName>
    </recommendedName>
</protein>
<feature type="repeat" description="WD" evidence="7">
    <location>
        <begin position="388"/>
        <end position="419"/>
    </location>
</feature>
<dbReference type="Pfam" id="PF00400">
    <property type="entry name" value="WD40"/>
    <property type="match status" value="5"/>
</dbReference>
<keyword evidence="3" id="KW-0507">mRNA processing</keyword>
<comment type="caution">
    <text evidence="9">The sequence shown here is derived from an EMBL/GenBank/DDBJ whole genome shotgun (WGS) entry which is preliminary data.</text>
</comment>
<dbReference type="PROSITE" id="PS50082">
    <property type="entry name" value="WD_REPEATS_2"/>
    <property type="match status" value="5"/>
</dbReference>
<dbReference type="PROSITE" id="PS50294">
    <property type="entry name" value="WD_REPEATS_REGION"/>
    <property type="match status" value="3"/>
</dbReference>
<reference evidence="9 10" key="1">
    <citation type="submission" date="2015-01" db="EMBL/GenBank/DDBJ databases">
        <title>Evolution of Trichinella species and genotypes.</title>
        <authorList>
            <person name="Korhonen P.K."/>
            <person name="Edoardo P."/>
            <person name="Giuseppe L.R."/>
            <person name="Gasser R.B."/>
        </authorList>
    </citation>
    <scope>NUCLEOTIDE SEQUENCE [LARGE SCALE GENOMIC DNA]</scope>
    <source>
        <strain evidence="9">ISS176</strain>
    </source>
</reference>
<dbReference type="InterPro" id="IPR038184">
    <property type="entry name" value="CSTF1_dimer_sf"/>
</dbReference>
<keyword evidence="2 7" id="KW-0853">WD repeat</keyword>
<dbReference type="GO" id="GO:0031124">
    <property type="term" value="P:mRNA 3'-end processing"/>
    <property type="evidence" value="ECO:0007669"/>
    <property type="project" value="InterPro"/>
</dbReference>
<gene>
    <name evidence="9" type="primary">CSTF1</name>
    <name evidence="9" type="ORF">T4C_337</name>
</gene>
<feature type="repeat" description="WD" evidence="7">
    <location>
        <begin position="297"/>
        <end position="338"/>
    </location>
</feature>
<dbReference type="GO" id="GO:0003723">
    <property type="term" value="F:RNA binding"/>
    <property type="evidence" value="ECO:0007669"/>
    <property type="project" value="TreeGrafter"/>
</dbReference>
<evidence type="ECO:0000256" key="2">
    <source>
        <dbReference type="ARBA" id="ARBA00022574"/>
    </source>
</evidence>
<name>A0A0V1JTI8_TRIPS</name>
<dbReference type="SUPFAM" id="SSF50978">
    <property type="entry name" value="WD40 repeat-like"/>
    <property type="match status" value="1"/>
</dbReference>
<dbReference type="PANTHER" id="PTHR44133:SF2">
    <property type="entry name" value="CLEAVAGE STIMULATION FACTOR SUBUNIT 1"/>
    <property type="match status" value="1"/>
</dbReference>
<dbReference type="InterPro" id="IPR001680">
    <property type="entry name" value="WD40_rpt"/>
</dbReference>
<dbReference type="Gene3D" id="2.130.10.10">
    <property type="entry name" value="YVTN repeat-like/Quinoprotein amine dehydrogenase"/>
    <property type="match status" value="2"/>
</dbReference>
<evidence type="ECO:0000313" key="10">
    <source>
        <dbReference type="Proteomes" id="UP000054826"/>
    </source>
</evidence>
<evidence type="ECO:0000313" key="9">
    <source>
        <dbReference type="EMBL" id="KRZ38282.1"/>
    </source>
</evidence>
<dbReference type="Proteomes" id="UP000054826">
    <property type="component" value="Unassembled WGS sequence"/>
</dbReference>
<feature type="repeat" description="WD" evidence="7">
    <location>
        <begin position="253"/>
        <end position="285"/>
    </location>
</feature>
<dbReference type="PRINTS" id="PR00320">
    <property type="entry name" value="GPROTEINBRPT"/>
</dbReference>
<evidence type="ECO:0000259" key="8">
    <source>
        <dbReference type="Pfam" id="PF16699"/>
    </source>
</evidence>
<organism evidence="9 10">
    <name type="scientific">Trichinella pseudospiralis</name>
    <name type="common">Parasitic roundworm</name>
    <dbReference type="NCBI Taxonomy" id="6337"/>
    <lineage>
        <taxon>Eukaryota</taxon>
        <taxon>Metazoa</taxon>
        <taxon>Ecdysozoa</taxon>
        <taxon>Nematoda</taxon>
        <taxon>Enoplea</taxon>
        <taxon>Dorylaimia</taxon>
        <taxon>Trichinellida</taxon>
        <taxon>Trichinellidae</taxon>
        <taxon>Trichinella</taxon>
    </lineage>
</organism>
<dbReference type="PROSITE" id="PS00678">
    <property type="entry name" value="WD_REPEATS_1"/>
    <property type="match status" value="1"/>
</dbReference>
<evidence type="ECO:0000256" key="3">
    <source>
        <dbReference type="ARBA" id="ARBA00022664"/>
    </source>
</evidence>
<dbReference type="GO" id="GO:0005848">
    <property type="term" value="C:mRNA cleavage stimulating factor complex"/>
    <property type="evidence" value="ECO:0007669"/>
    <property type="project" value="InterPro"/>
</dbReference>
<dbReference type="AlphaFoldDB" id="A0A0V1JTI8"/>
<dbReference type="InterPro" id="IPR044633">
    <property type="entry name" value="CstF1-like"/>
</dbReference>
<comment type="subcellular location">
    <subcellularLocation>
        <location evidence="1">Nucleus</location>
    </subcellularLocation>
</comment>
<dbReference type="InterPro" id="IPR036322">
    <property type="entry name" value="WD40_repeat_dom_sf"/>
</dbReference>
<dbReference type="InterPro" id="IPR019775">
    <property type="entry name" value="WD40_repeat_CS"/>
</dbReference>
<sequence>MSSTPPISHIYQQMYRLIISQLMYDGYIQLASTLRKTVNEGRCCGPSEKLFEIVKADIIAQEAFVRDDSEFRERNITCLNLATDADTTATSPELCLYETIFITAHKDVCRACAFNIEGTLIATGSADASIKIMDVERALNRDYSPFDTEPEFTGADTHPVIRTLYDHIDEVKCLAFHSNEYLLASGSKDCTVKFFDFSKASAKRACKTILEVAPVRTLAFHPLGEHVIVGTENPVLRMYVVETSSCFVSPVPADQHLDAITDLQYLDTGRCYASASKDGSVKIWDGVSCRCTNTFANAHDGSQVCSVKFSRNGKYLLTSGRDGVVKLWELRANRCLIIYTGASSTGLERHRIQAVFNHNEDYVLYPEEHSNSLCSWDSRTGERKRLLALGHTAPVRGFAHSPTQAAFVSCSDDFRARFWLICSAPVSYSVNVIAIIEIDHIEDVRPFANSMFLYPCCKLAVHCIRDQNRMQRWSSDQWMHSKLNGVSCMCSSTEMFQILQRSNYNFFALVLREWQNDCSMLAILNDAAQG</sequence>
<dbReference type="Gene3D" id="1.20.960.50">
    <property type="entry name" value="Cleavage stimulation factor subunit 1, dimerisation domain"/>
    <property type="match status" value="1"/>
</dbReference>
<feature type="domain" description="Cleavage stimulation factor subunit 1 dimerisation" evidence="8">
    <location>
        <begin position="13"/>
        <end position="56"/>
    </location>
</feature>
<dbReference type="EMBL" id="JYDV01000047">
    <property type="protein sequence ID" value="KRZ38282.1"/>
    <property type="molecule type" value="Genomic_DNA"/>
</dbReference>
<dbReference type="InterPro" id="IPR020472">
    <property type="entry name" value="WD40_PAC1"/>
</dbReference>
<evidence type="ECO:0000256" key="1">
    <source>
        <dbReference type="ARBA" id="ARBA00004123"/>
    </source>
</evidence>
<proteinExistence type="predicted"/>
<dbReference type="FunFam" id="2.130.10.10:FF:000089">
    <property type="entry name" value="Cleavage stimulation factor subunit 1"/>
    <property type="match status" value="1"/>
</dbReference>
<keyword evidence="4" id="KW-0677">Repeat</keyword>
<dbReference type="InterPro" id="IPR032028">
    <property type="entry name" value="CSTF1_dimer"/>
</dbReference>
<evidence type="ECO:0000256" key="7">
    <source>
        <dbReference type="PROSITE-ProRule" id="PRU00221"/>
    </source>
</evidence>
<evidence type="ECO:0000256" key="4">
    <source>
        <dbReference type="ARBA" id="ARBA00022737"/>
    </source>
</evidence>